<feature type="coiled-coil region" evidence="4">
    <location>
        <begin position="189"/>
        <end position="334"/>
    </location>
</feature>
<dbReference type="GO" id="GO:0005540">
    <property type="term" value="F:hyaluronic acid binding"/>
    <property type="evidence" value="ECO:0007669"/>
    <property type="project" value="InterPro"/>
</dbReference>
<dbReference type="Proteomes" id="UP000694567">
    <property type="component" value="Unplaced"/>
</dbReference>
<dbReference type="PANTHER" id="PTHR18956">
    <property type="entry name" value="HYALURONAN MEDIATED MOTILITY RECEPTOR"/>
    <property type="match status" value="1"/>
</dbReference>
<evidence type="ECO:0000313" key="7">
    <source>
        <dbReference type="Ensembl" id="ENSBOBP00000020099.1"/>
    </source>
</evidence>
<dbReference type="GO" id="GO:0016020">
    <property type="term" value="C:membrane"/>
    <property type="evidence" value="ECO:0007669"/>
    <property type="project" value="TreeGrafter"/>
</dbReference>
<keyword evidence="3" id="KW-0206">Cytoskeleton</keyword>
<evidence type="ECO:0000256" key="1">
    <source>
        <dbReference type="ARBA" id="ARBA00004186"/>
    </source>
</evidence>
<dbReference type="Ensembl" id="ENSBOBT00000020555.1">
    <property type="protein sequence ID" value="ENSBOBP00000020099.1"/>
    <property type="gene ID" value="ENSBOBG00000012277.1"/>
</dbReference>
<keyword evidence="2" id="KW-0963">Cytoplasm</keyword>
<dbReference type="Pfam" id="PF15908">
    <property type="entry name" value="HMMR_C"/>
    <property type="match status" value="1"/>
</dbReference>
<evidence type="ECO:0000313" key="8">
    <source>
        <dbReference type="Proteomes" id="UP000694567"/>
    </source>
</evidence>
<sequence length="371" mass="43607">MNAEIEDLKKKIGLDDQEHQKLLQKHEEIVSQLQQEKESSTSMHQKFLEFQDEVTSERHLLEEELNETMNELNKLHAKEKKAEKLVKRLEQEIKSQALELAQMEVKLKGKNAELEQINEKHSNAVLQIQEEHSNTLRKLGETVAEFERYLNFIKIYDGGSLRMNGIFLRMLLEVQTKLALKEAETERTKESCLAQMTKLQEKLEEQTEDLKRKLELEVSRKIINEDVISNLKEEMKTWRNLYKDLHNKTKPFQQQLDAFEAEKNALLNENGAAQEELNKLSDAYAKLLGHQNQKQKIKHVMKLKEDNMHLKQDVSKLRALLAKEKQTNRDLQEQVYANQGIRRFDPSKAFQHDSKENIPPKTPFKEGKLRY</sequence>
<dbReference type="AlphaFoldDB" id="A0A8C0FTL9"/>
<evidence type="ECO:0000256" key="3">
    <source>
        <dbReference type="ARBA" id="ARBA00023212"/>
    </source>
</evidence>
<feature type="region of interest" description="Disordered" evidence="5">
    <location>
        <begin position="342"/>
        <end position="371"/>
    </location>
</feature>
<feature type="domain" description="Hyaluronan-mediated motility receptor C-terminal" evidence="6">
    <location>
        <begin position="211"/>
        <end position="367"/>
    </location>
</feature>
<evidence type="ECO:0000256" key="4">
    <source>
        <dbReference type="SAM" id="Coils"/>
    </source>
</evidence>
<dbReference type="InterPro" id="IPR031794">
    <property type="entry name" value="HMMR_C"/>
</dbReference>
<organism evidence="7 8">
    <name type="scientific">Bubo bubo</name>
    <name type="common">Eurasian eagle-owl</name>
    <name type="synonym">Strix bubo</name>
    <dbReference type="NCBI Taxonomy" id="30461"/>
    <lineage>
        <taxon>Eukaryota</taxon>
        <taxon>Metazoa</taxon>
        <taxon>Chordata</taxon>
        <taxon>Craniata</taxon>
        <taxon>Vertebrata</taxon>
        <taxon>Euteleostomi</taxon>
        <taxon>Archelosauria</taxon>
        <taxon>Archosauria</taxon>
        <taxon>Dinosauria</taxon>
        <taxon>Saurischia</taxon>
        <taxon>Theropoda</taxon>
        <taxon>Coelurosauria</taxon>
        <taxon>Aves</taxon>
        <taxon>Neognathae</taxon>
        <taxon>Neoaves</taxon>
        <taxon>Telluraves</taxon>
        <taxon>Strigiformes</taxon>
        <taxon>Strigidae</taxon>
        <taxon>Bubo</taxon>
    </lineage>
</organism>
<dbReference type="InterPro" id="IPR026203">
    <property type="entry name" value="IHABP"/>
</dbReference>
<dbReference type="PANTHER" id="PTHR18956:SF6">
    <property type="entry name" value="HYALURONAN MEDIATED MOTILITY RECEPTOR"/>
    <property type="match status" value="1"/>
</dbReference>
<dbReference type="Gene3D" id="1.20.120.1490">
    <property type="match status" value="1"/>
</dbReference>
<dbReference type="GO" id="GO:0005819">
    <property type="term" value="C:spindle"/>
    <property type="evidence" value="ECO:0007669"/>
    <property type="project" value="UniProtKB-SubCell"/>
</dbReference>
<evidence type="ECO:0000256" key="5">
    <source>
        <dbReference type="SAM" id="MobiDB-lite"/>
    </source>
</evidence>
<evidence type="ECO:0000259" key="6">
    <source>
        <dbReference type="Pfam" id="PF15908"/>
    </source>
</evidence>
<feature type="coiled-coil region" evidence="4">
    <location>
        <begin position="16"/>
        <end position="131"/>
    </location>
</feature>
<proteinExistence type="predicted"/>
<protein>
    <submittedName>
        <fullName evidence="7">Hyaluronan mediated motility receptor</fullName>
    </submittedName>
</protein>
<evidence type="ECO:0000256" key="2">
    <source>
        <dbReference type="ARBA" id="ARBA00022490"/>
    </source>
</evidence>
<reference evidence="7" key="2">
    <citation type="submission" date="2025-09" db="UniProtKB">
        <authorList>
            <consortium name="Ensembl"/>
        </authorList>
    </citation>
    <scope>IDENTIFICATION</scope>
</reference>
<keyword evidence="8" id="KW-1185">Reference proteome</keyword>
<comment type="subcellular location">
    <subcellularLocation>
        <location evidence="1">Cytoplasm</location>
        <location evidence="1">Cytoskeleton</location>
        <location evidence="1">Spindle</location>
    </subcellularLocation>
</comment>
<reference evidence="7" key="1">
    <citation type="submission" date="2025-08" db="UniProtKB">
        <authorList>
            <consortium name="Ensembl"/>
        </authorList>
    </citation>
    <scope>IDENTIFICATION</scope>
</reference>
<name>A0A8C0FTL9_BUBBB</name>
<accession>A0A8C0FTL9</accession>
<keyword evidence="4" id="KW-0175">Coiled coil</keyword>